<feature type="compositionally biased region" description="Low complexity" evidence="1">
    <location>
        <begin position="315"/>
        <end position="334"/>
    </location>
</feature>
<feature type="compositionally biased region" description="Polar residues" evidence="1">
    <location>
        <begin position="302"/>
        <end position="311"/>
    </location>
</feature>
<evidence type="ECO:0000313" key="3">
    <source>
        <dbReference type="EMBL" id="PPQ71804.1"/>
    </source>
</evidence>
<dbReference type="AlphaFoldDB" id="A0A409VZW9"/>
<name>A0A409VZW9_9AGAR</name>
<dbReference type="Proteomes" id="UP000284706">
    <property type="component" value="Unassembled WGS sequence"/>
</dbReference>
<dbReference type="EMBL" id="NHYE01005487">
    <property type="protein sequence ID" value="PPQ71804.1"/>
    <property type="molecule type" value="Genomic_DNA"/>
</dbReference>
<evidence type="ECO:0008006" key="5">
    <source>
        <dbReference type="Google" id="ProtNLM"/>
    </source>
</evidence>
<keyword evidence="2" id="KW-0732">Signal</keyword>
<feature type="region of interest" description="Disordered" evidence="1">
    <location>
        <begin position="300"/>
        <end position="345"/>
    </location>
</feature>
<accession>A0A409VZW9</accession>
<evidence type="ECO:0000256" key="2">
    <source>
        <dbReference type="SAM" id="SignalP"/>
    </source>
</evidence>
<protein>
    <recommendedName>
        <fullName evidence="5">Immunoreactive mannoprotein MP88</fullName>
    </recommendedName>
</protein>
<dbReference type="STRING" id="231916.A0A409VZW9"/>
<organism evidence="3 4">
    <name type="scientific">Gymnopilus dilepis</name>
    <dbReference type="NCBI Taxonomy" id="231916"/>
    <lineage>
        <taxon>Eukaryota</taxon>
        <taxon>Fungi</taxon>
        <taxon>Dikarya</taxon>
        <taxon>Basidiomycota</taxon>
        <taxon>Agaricomycotina</taxon>
        <taxon>Agaricomycetes</taxon>
        <taxon>Agaricomycetidae</taxon>
        <taxon>Agaricales</taxon>
        <taxon>Agaricineae</taxon>
        <taxon>Hymenogastraceae</taxon>
        <taxon>Gymnopilus</taxon>
    </lineage>
</organism>
<evidence type="ECO:0000256" key="1">
    <source>
        <dbReference type="SAM" id="MobiDB-lite"/>
    </source>
</evidence>
<comment type="caution">
    <text evidence="3">The sequence shown here is derived from an EMBL/GenBank/DDBJ whole genome shotgun (WGS) entry which is preliminary data.</text>
</comment>
<dbReference type="OrthoDB" id="2564904at2759"/>
<feature type="signal peptide" evidence="2">
    <location>
        <begin position="1"/>
        <end position="21"/>
    </location>
</feature>
<dbReference type="InParanoid" id="A0A409VZW9"/>
<proteinExistence type="predicted"/>
<keyword evidence="4" id="KW-1185">Reference proteome</keyword>
<gene>
    <name evidence="3" type="ORF">CVT26_007728</name>
</gene>
<feature type="chain" id="PRO_5019468427" description="Immunoreactive mannoprotein MP88" evidence="2">
    <location>
        <begin position="22"/>
        <end position="372"/>
    </location>
</feature>
<sequence>MLKCVSILAALVLSAVNSASAAQTSFPPGVLATGTMGTTNPPEPTLGTPINQKSMARLLSVNSVDDFCLFGPPTLQNISDSETIEVAWCTKPRNNARLIPDNTITGVSFLKTVEDFYVQLIGYGDLTKINIPAGDFGGELDPHGAYGTGNPIGGNVTSNITGTDEHYAEWMGNDQFCFRVCTNANSTYSAAEMCWHELDEVGCGFVMPGNYNVNGTFETCDADVAYPPGWYPTATVNGQPEFSTFAQRFTYTPPSGPPVTIGDLTTPAGAYFTPSSSNCVTTSSISNGVNLAALGISGAPAPTSSSGTTGPANKGSSPTGSTTSSTAGPSDTPAGGSNKTNAARGSNVNDQVYPLIALWAFISGASAVILFH</sequence>
<feature type="compositionally biased region" description="Polar residues" evidence="1">
    <location>
        <begin position="335"/>
        <end position="345"/>
    </location>
</feature>
<evidence type="ECO:0000313" key="4">
    <source>
        <dbReference type="Proteomes" id="UP000284706"/>
    </source>
</evidence>
<reference evidence="3 4" key="1">
    <citation type="journal article" date="2018" name="Evol. Lett.">
        <title>Horizontal gene cluster transfer increased hallucinogenic mushroom diversity.</title>
        <authorList>
            <person name="Reynolds H.T."/>
            <person name="Vijayakumar V."/>
            <person name="Gluck-Thaler E."/>
            <person name="Korotkin H.B."/>
            <person name="Matheny P.B."/>
            <person name="Slot J.C."/>
        </authorList>
    </citation>
    <scope>NUCLEOTIDE SEQUENCE [LARGE SCALE GENOMIC DNA]</scope>
    <source>
        <strain evidence="3 4">SRW20</strain>
    </source>
</reference>